<evidence type="ECO:0000313" key="4">
    <source>
        <dbReference type="Proteomes" id="UP000662818"/>
    </source>
</evidence>
<reference evidence="1 3" key="2">
    <citation type="submission" date="2020-07" db="EMBL/GenBank/DDBJ databases">
        <title>Sequencing the genomes of 1000 actinobacteria strains.</title>
        <authorList>
            <person name="Klenk H.-P."/>
        </authorList>
    </citation>
    <scope>NUCLEOTIDE SEQUENCE [LARGE SCALE GENOMIC DNA]</scope>
    <source>
        <strain evidence="1 3">DSM 15131</strain>
    </source>
</reference>
<dbReference type="Proteomes" id="UP000662818">
    <property type="component" value="Chromosome"/>
</dbReference>
<accession>A0A7Z0CKJ5</accession>
<evidence type="ECO:0000313" key="1">
    <source>
        <dbReference type="EMBL" id="NYI44219.1"/>
    </source>
</evidence>
<dbReference type="AlphaFoldDB" id="A0A7Z0CKJ5"/>
<dbReference type="EMBL" id="CP022295">
    <property type="protein sequence ID" value="QSR28172.1"/>
    <property type="molecule type" value="Genomic_DNA"/>
</dbReference>
<dbReference type="Proteomes" id="UP000562045">
    <property type="component" value="Unassembled WGS sequence"/>
</dbReference>
<dbReference type="EMBL" id="JACBZM010000001">
    <property type="protein sequence ID" value="NYI44219.1"/>
    <property type="molecule type" value="Genomic_DNA"/>
</dbReference>
<dbReference type="RefSeq" id="WP_036548750.1">
    <property type="nucleotide sequence ID" value="NZ_CP022295.1"/>
</dbReference>
<gene>
    <name evidence="1" type="ORF">BJ993_001299</name>
    <name evidence="2" type="ORF">CFH99_21350</name>
</gene>
<protein>
    <submittedName>
        <fullName evidence="1">Uncharacterized protein</fullName>
    </submittedName>
</protein>
<evidence type="ECO:0000313" key="2">
    <source>
        <dbReference type="EMBL" id="QSR28172.1"/>
    </source>
</evidence>
<organism evidence="1 3">
    <name type="scientific">Nocardioides aromaticivorans</name>
    <dbReference type="NCBI Taxonomy" id="200618"/>
    <lineage>
        <taxon>Bacteria</taxon>
        <taxon>Bacillati</taxon>
        <taxon>Actinomycetota</taxon>
        <taxon>Actinomycetes</taxon>
        <taxon>Propionibacteriales</taxon>
        <taxon>Nocardioidaceae</taxon>
        <taxon>Nocardioides</taxon>
    </lineage>
</organism>
<evidence type="ECO:0000313" key="3">
    <source>
        <dbReference type="Proteomes" id="UP000562045"/>
    </source>
</evidence>
<reference evidence="2 4" key="1">
    <citation type="submission" date="2017-06" db="EMBL/GenBank/DDBJ databases">
        <title>Complete Genome Sequence of the Soil Carbazole-Degrading Bacterium Nocardioides aromaticivorans IC177.</title>
        <authorList>
            <person name="Vejarano F."/>
            <person name="Suzuki-Minakuchi C."/>
            <person name="Ohtsubo Y."/>
            <person name="Tsuda M."/>
            <person name="Okada K."/>
            <person name="Nojiri H."/>
        </authorList>
    </citation>
    <scope>NUCLEOTIDE SEQUENCE [LARGE SCALE GENOMIC DNA]</scope>
    <source>
        <strain evidence="2 4">IC177</strain>
    </source>
</reference>
<name>A0A7Z0CKJ5_9ACTN</name>
<keyword evidence="4" id="KW-1185">Reference proteome</keyword>
<sequence length="184" mass="20172">MKRSTSPVTHSGTQQRWQEIHRRHAVLRRVIDTGRIDEGDPELHAAFPDRDDLVRALVQHWTTLIGGCVDFALEVGEENDSVETLREAHRAAMRREPALYPLILHTTRGPLGAALVEREYLRLACAVGIATPGTSGAAASHEVAQILDGVPTPVAAPRPSRLRSAFEWIAGPATGQHPVQELLH</sequence>
<proteinExistence type="predicted"/>